<reference evidence="7" key="1">
    <citation type="journal article" date="2015" name="Nat. Genet.">
        <title>The genome and transcriptome of the zoonotic hookworm Ancylostoma ceylanicum identify infection-specific gene families.</title>
        <authorList>
            <person name="Schwarz E.M."/>
            <person name="Hu Y."/>
            <person name="Antoshechkin I."/>
            <person name="Miller M.M."/>
            <person name="Sternberg P.W."/>
            <person name="Aroian R.V."/>
        </authorList>
    </citation>
    <scope>NUCLEOTIDE SEQUENCE</scope>
    <source>
        <strain evidence="7">HY135</strain>
    </source>
</reference>
<dbReference type="CDD" id="cd00109">
    <property type="entry name" value="Kunitz-type"/>
    <property type="match status" value="1"/>
</dbReference>
<dbReference type="STRING" id="53326.A0A016WJV5"/>
<dbReference type="Proteomes" id="UP000024635">
    <property type="component" value="Unassembled WGS sequence"/>
</dbReference>
<feature type="signal peptide" evidence="4">
    <location>
        <begin position="1"/>
        <end position="15"/>
    </location>
</feature>
<dbReference type="PROSITE" id="PS50279">
    <property type="entry name" value="BPTI_KUNITZ_2"/>
    <property type="match status" value="1"/>
</dbReference>
<name>A0A016WJV5_9BILA</name>
<dbReference type="SMART" id="SM00131">
    <property type="entry name" value="KU"/>
    <property type="match status" value="1"/>
</dbReference>
<comment type="caution">
    <text evidence="6">The sequence shown here is derived from an EMBL/GenBank/DDBJ whole genome shotgun (WGS) entry which is preliminary data.</text>
</comment>
<evidence type="ECO:0000313" key="7">
    <source>
        <dbReference type="Proteomes" id="UP000024635"/>
    </source>
</evidence>
<dbReference type="PANTHER" id="PTHR10083:SF374">
    <property type="entry name" value="BPTI_KUNITZ INHIBITOR DOMAIN-CONTAINING PROTEIN"/>
    <property type="match status" value="1"/>
</dbReference>
<dbReference type="InterPro" id="IPR002223">
    <property type="entry name" value="Kunitz_BPTI"/>
</dbReference>
<evidence type="ECO:0000256" key="4">
    <source>
        <dbReference type="SAM" id="SignalP"/>
    </source>
</evidence>
<feature type="chain" id="PRO_5013243632" description="BPTI/Kunitz inhibitor domain-containing protein" evidence="4">
    <location>
        <begin position="16"/>
        <end position="75"/>
    </location>
</feature>
<dbReference type="PROSITE" id="PS00280">
    <property type="entry name" value="BPTI_KUNITZ_1"/>
    <property type="match status" value="1"/>
</dbReference>
<keyword evidence="3" id="KW-1015">Disulfide bond</keyword>
<sequence>MKLLVLLLLCLVCEAALRKSSAVCYKKRRVGPCRGYFPRYFFNKTSSNCEPFIYGGCKGNKNNFETLAECKKTCK</sequence>
<dbReference type="PANTHER" id="PTHR10083">
    <property type="entry name" value="KUNITZ-TYPE PROTEASE INHIBITOR-RELATED"/>
    <property type="match status" value="1"/>
</dbReference>
<keyword evidence="4" id="KW-0732">Signal</keyword>
<dbReference type="EMBL" id="JARK01000263">
    <property type="protein sequence ID" value="EYC39313.1"/>
    <property type="molecule type" value="Genomic_DNA"/>
</dbReference>
<evidence type="ECO:0000256" key="3">
    <source>
        <dbReference type="ARBA" id="ARBA00023157"/>
    </source>
</evidence>
<dbReference type="SUPFAM" id="SSF57362">
    <property type="entry name" value="BPTI-like"/>
    <property type="match status" value="1"/>
</dbReference>
<keyword evidence="1" id="KW-0646">Protease inhibitor</keyword>
<dbReference type="PRINTS" id="PR00759">
    <property type="entry name" value="BASICPTASE"/>
</dbReference>
<keyword evidence="7" id="KW-1185">Reference proteome</keyword>
<dbReference type="GO" id="GO:0004867">
    <property type="term" value="F:serine-type endopeptidase inhibitor activity"/>
    <property type="evidence" value="ECO:0007669"/>
    <property type="project" value="UniProtKB-KW"/>
</dbReference>
<evidence type="ECO:0000256" key="2">
    <source>
        <dbReference type="ARBA" id="ARBA00022900"/>
    </source>
</evidence>
<dbReference type="AlphaFoldDB" id="A0A016WJV5"/>
<keyword evidence="2" id="KW-0722">Serine protease inhibitor</keyword>
<protein>
    <recommendedName>
        <fullName evidence="5">BPTI/Kunitz inhibitor domain-containing protein</fullName>
    </recommendedName>
</protein>
<dbReference type="Pfam" id="PF00014">
    <property type="entry name" value="Kunitz_BPTI"/>
    <property type="match status" value="1"/>
</dbReference>
<dbReference type="Gene3D" id="4.10.410.10">
    <property type="entry name" value="Pancreatic trypsin inhibitor Kunitz domain"/>
    <property type="match status" value="1"/>
</dbReference>
<accession>A0A016WJV5</accession>
<gene>
    <name evidence="6" type="primary">Acey_s0663.g1308</name>
    <name evidence="6" type="ORF">Y032_0663g1308</name>
</gene>
<organism evidence="6 7">
    <name type="scientific">Ancylostoma ceylanicum</name>
    <dbReference type="NCBI Taxonomy" id="53326"/>
    <lineage>
        <taxon>Eukaryota</taxon>
        <taxon>Metazoa</taxon>
        <taxon>Ecdysozoa</taxon>
        <taxon>Nematoda</taxon>
        <taxon>Chromadorea</taxon>
        <taxon>Rhabditida</taxon>
        <taxon>Rhabditina</taxon>
        <taxon>Rhabditomorpha</taxon>
        <taxon>Strongyloidea</taxon>
        <taxon>Ancylostomatidae</taxon>
        <taxon>Ancylostomatinae</taxon>
        <taxon>Ancylostoma</taxon>
    </lineage>
</organism>
<proteinExistence type="predicted"/>
<dbReference type="GO" id="GO:0005615">
    <property type="term" value="C:extracellular space"/>
    <property type="evidence" value="ECO:0007669"/>
    <property type="project" value="TreeGrafter"/>
</dbReference>
<dbReference type="InterPro" id="IPR020901">
    <property type="entry name" value="Prtase_inh_Kunz-CS"/>
</dbReference>
<dbReference type="InterPro" id="IPR050098">
    <property type="entry name" value="TFPI/VKTCI-like"/>
</dbReference>
<dbReference type="OrthoDB" id="4473401at2759"/>
<evidence type="ECO:0000256" key="1">
    <source>
        <dbReference type="ARBA" id="ARBA00022690"/>
    </source>
</evidence>
<feature type="domain" description="BPTI/Kunitz inhibitor" evidence="5">
    <location>
        <begin position="24"/>
        <end position="74"/>
    </location>
</feature>
<evidence type="ECO:0000313" key="6">
    <source>
        <dbReference type="EMBL" id="EYC39313.1"/>
    </source>
</evidence>
<evidence type="ECO:0000259" key="5">
    <source>
        <dbReference type="PROSITE" id="PS50279"/>
    </source>
</evidence>
<dbReference type="FunFam" id="4.10.410.10:FF:000004">
    <property type="entry name" value="Tissue factor pathway inhibitor"/>
    <property type="match status" value="1"/>
</dbReference>
<dbReference type="InterPro" id="IPR036880">
    <property type="entry name" value="Kunitz_BPTI_sf"/>
</dbReference>